<dbReference type="EMBL" id="PJQL01001068">
    <property type="protein sequence ID" value="RCH90782.1"/>
    <property type="molecule type" value="Genomic_DNA"/>
</dbReference>
<evidence type="ECO:0000313" key="1">
    <source>
        <dbReference type="EMBL" id="RCH90782.1"/>
    </source>
</evidence>
<protein>
    <submittedName>
        <fullName evidence="1">Uncharacterized protein</fullName>
    </submittedName>
</protein>
<proteinExistence type="predicted"/>
<comment type="caution">
    <text evidence="1">The sequence shown here is derived from an EMBL/GenBank/DDBJ whole genome shotgun (WGS) entry which is preliminary data.</text>
</comment>
<dbReference type="OrthoDB" id="2236457at2759"/>
<keyword evidence="2" id="KW-1185">Reference proteome</keyword>
<evidence type="ECO:0000313" key="2">
    <source>
        <dbReference type="Proteomes" id="UP000252139"/>
    </source>
</evidence>
<dbReference type="Proteomes" id="UP000252139">
    <property type="component" value="Unassembled WGS sequence"/>
</dbReference>
<organism evidence="1 2">
    <name type="scientific">Rhizopus azygosporus</name>
    <name type="common">Rhizopus microsporus var. azygosporus</name>
    <dbReference type="NCBI Taxonomy" id="86630"/>
    <lineage>
        <taxon>Eukaryota</taxon>
        <taxon>Fungi</taxon>
        <taxon>Fungi incertae sedis</taxon>
        <taxon>Mucoromycota</taxon>
        <taxon>Mucoromycotina</taxon>
        <taxon>Mucoromycetes</taxon>
        <taxon>Mucorales</taxon>
        <taxon>Mucorineae</taxon>
        <taxon>Rhizopodaceae</taxon>
        <taxon>Rhizopus</taxon>
    </lineage>
</organism>
<dbReference type="AlphaFoldDB" id="A0A367JLG6"/>
<gene>
    <name evidence="1" type="ORF">CU097_004979</name>
</gene>
<accession>A0A367JLG6</accession>
<reference evidence="1 2" key="1">
    <citation type="journal article" date="2018" name="G3 (Bethesda)">
        <title>Phylogenetic and Phylogenomic Definition of Rhizopus Species.</title>
        <authorList>
            <person name="Gryganskyi A.P."/>
            <person name="Golan J."/>
            <person name="Dolatabadi S."/>
            <person name="Mondo S."/>
            <person name="Robb S."/>
            <person name="Idnurm A."/>
            <person name="Muszewska A."/>
            <person name="Steczkiewicz K."/>
            <person name="Masonjones S."/>
            <person name="Liao H.L."/>
            <person name="Gajdeczka M.T."/>
            <person name="Anike F."/>
            <person name="Vuek A."/>
            <person name="Anishchenko I.M."/>
            <person name="Voigt K."/>
            <person name="de Hoog G.S."/>
            <person name="Smith M.E."/>
            <person name="Heitman J."/>
            <person name="Vilgalys R."/>
            <person name="Stajich J.E."/>
        </authorList>
    </citation>
    <scope>NUCLEOTIDE SEQUENCE [LARGE SCALE GENOMIC DNA]</scope>
    <source>
        <strain evidence="1 2">CBS 357.93</strain>
    </source>
</reference>
<name>A0A367JLG6_RHIAZ</name>
<sequence>MPTETVMDIIKIIQKALNSVTIREMAAIKLLEFNFADKNTYKFAKAATELVKKPATENTNEMEFRSCFIDLFLSGLLDEPNQAV</sequence>